<dbReference type="AlphaFoldDB" id="A0A2Z3HFG6"/>
<dbReference type="InterPro" id="IPR029044">
    <property type="entry name" value="Nucleotide-diphossugar_trans"/>
</dbReference>
<dbReference type="KEGG" id="gog:C1280_25800"/>
<dbReference type="RefSeq" id="WP_010034477.1">
    <property type="nucleotide sequence ID" value="NZ_CP025958.1"/>
</dbReference>
<accession>A0A2Z3HFG6</accession>
<dbReference type="InterPro" id="IPR001173">
    <property type="entry name" value="Glyco_trans_2-like"/>
</dbReference>
<reference evidence="2 3" key="1">
    <citation type="submission" date="2018-01" db="EMBL/GenBank/DDBJ databases">
        <title>G. obscuriglobus.</title>
        <authorList>
            <person name="Franke J."/>
            <person name="Blomberg W."/>
            <person name="Selmecki A."/>
        </authorList>
    </citation>
    <scope>NUCLEOTIDE SEQUENCE [LARGE SCALE GENOMIC DNA]</scope>
    <source>
        <strain evidence="2 3">DSM 5831</strain>
    </source>
</reference>
<dbReference type="Gene3D" id="3.90.550.10">
    <property type="entry name" value="Spore Coat Polysaccharide Biosynthesis Protein SpsA, Chain A"/>
    <property type="match status" value="1"/>
</dbReference>
<protein>
    <submittedName>
        <fullName evidence="2">Glycosyl transferase family 2</fullName>
    </submittedName>
</protein>
<dbReference type="CDD" id="cd00761">
    <property type="entry name" value="Glyco_tranf_GTA_type"/>
    <property type="match status" value="1"/>
</dbReference>
<dbReference type="EMBL" id="CP025958">
    <property type="protein sequence ID" value="AWM40080.1"/>
    <property type="molecule type" value="Genomic_DNA"/>
</dbReference>
<dbReference type="OrthoDB" id="9784574at2"/>
<organism evidence="2 3">
    <name type="scientific">Gemmata obscuriglobus</name>
    <dbReference type="NCBI Taxonomy" id="114"/>
    <lineage>
        <taxon>Bacteria</taxon>
        <taxon>Pseudomonadati</taxon>
        <taxon>Planctomycetota</taxon>
        <taxon>Planctomycetia</taxon>
        <taxon>Gemmatales</taxon>
        <taxon>Gemmataceae</taxon>
        <taxon>Gemmata</taxon>
    </lineage>
</organism>
<dbReference type="PANTHER" id="PTHR43685">
    <property type="entry name" value="GLYCOSYLTRANSFERASE"/>
    <property type="match status" value="1"/>
</dbReference>
<proteinExistence type="predicted"/>
<sequence>MTVPLVSFLTPAYNAAAYLPDTVRSVLAQTHPRVEVIVVNDGSRDDTLAVARSFTDPRVKVIDQENRGQSAAENRAFREAQGEYVVHLDADDLISPNKVEVQVRRLAGAEPGCVSFHPWGRFVDHPRNTRAVPQPFWRDIAPVDLLTEMWERHSMVQGGCYLLPRALVEQAGPWDESLSLINDFDFFPRVLARARAVLFCPDAFLHYRSGLAGALSATKSDRAWDSAFRATLAGTGTLLATGDTARSRKACSRVWEEFIFACYPAVPELRRRAREQVRALGGPHFSPLMGPKMRALARLVGWKLAKRIERLARRLTRAKKA</sequence>
<dbReference type="Proteomes" id="UP000245802">
    <property type="component" value="Chromosome"/>
</dbReference>
<keyword evidence="2" id="KW-0808">Transferase</keyword>
<name>A0A2Z3HFG6_9BACT</name>
<dbReference type="PANTHER" id="PTHR43685:SF2">
    <property type="entry name" value="GLYCOSYLTRANSFERASE 2-LIKE DOMAIN-CONTAINING PROTEIN"/>
    <property type="match status" value="1"/>
</dbReference>
<dbReference type="GO" id="GO:0016740">
    <property type="term" value="F:transferase activity"/>
    <property type="evidence" value="ECO:0007669"/>
    <property type="project" value="UniProtKB-KW"/>
</dbReference>
<dbReference type="Pfam" id="PF00535">
    <property type="entry name" value="Glycos_transf_2"/>
    <property type="match status" value="1"/>
</dbReference>
<dbReference type="InterPro" id="IPR050834">
    <property type="entry name" value="Glycosyltransf_2"/>
</dbReference>
<keyword evidence="3" id="KW-1185">Reference proteome</keyword>
<evidence type="ECO:0000313" key="3">
    <source>
        <dbReference type="Proteomes" id="UP000245802"/>
    </source>
</evidence>
<evidence type="ECO:0000313" key="2">
    <source>
        <dbReference type="EMBL" id="AWM40080.1"/>
    </source>
</evidence>
<dbReference type="SUPFAM" id="SSF53448">
    <property type="entry name" value="Nucleotide-diphospho-sugar transferases"/>
    <property type="match status" value="1"/>
</dbReference>
<gene>
    <name evidence="2" type="ORF">C1280_25800</name>
</gene>
<dbReference type="PROSITE" id="PS00268">
    <property type="entry name" value="CECROPIN"/>
    <property type="match status" value="1"/>
</dbReference>
<evidence type="ECO:0000259" key="1">
    <source>
        <dbReference type="Pfam" id="PF00535"/>
    </source>
</evidence>
<feature type="domain" description="Glycosyltransferase 2-like" evidence="1">
    <location>
        <begin position="7"/>
        <end position="133"/>
    </location>
</feature>